<name>B0C3X7_ACAM1</name>
<organism evidence="1 2">
    <name type="scientific">Acaryochloris marina (strain MBIC 11017)</name>
    <dbReference type="NCBI Taxonomy" id="329726"/>
    <lineage>
        <taxon>Bacteria</taxon>
        <taxon>Bacillati</taxon>
        <taxon>Cyanobacteriota</taxon>
        <taxon>Cyanophyceae</taxon>
        <taxon>Acaryochloridales</taxon>
        <taxon>Acaryochloridaceae</taxon>
        <taxon>Acaryochloris</taxon>
    </lineage>
</organism>
<dbReference type="HOGENOM" id="CLU_033401_3_0_3"/>
<dbReference type="Proteomes" id="UP000000268">
    <property type="component" value="Chromosome"/>
</dbReference>
<sequence length="321" mass="35742">MGAGMANSEHFQILEKGTEAWNQWRQDNPTVSPDLQAANLSGKDCCEINLSGVNLTQANLSRTFIRWANLSQAQLVGAQLTGTDLSGTNLEHVNLSQANLQGATMRWVDLSFANLTQANLQGATLSGSNLCHSTLAETDFRRAEFRWADMRGADLLEADLTWADLRGADLRSAALESTIAIAADFTQAIFTGACLQNWEISIETKLDDTECLHIYLQADQQDRHPPEGDFTADVFRKLVQPKLATVDLVFMDGINWLAFLTAFQSLCTEFKQDEIEIRDIEKKHGGTYSIRLKVDHQSDPKNIEAFIKQAYDQKLLMADQV</sequence>
<reference evidence="1 2" key="1">
    <citation type="journal article" date="2008" name="Proc. Natl. Acad. Sci. U.S.A.">
        <title>Niche adaptation and genome expansion in the chlorophyll d-producing cyanobacterium Acaryochloris marina.</title>
        <authorList>
            <person name="Swingley W.D."/>
            <person name="Chen M."/>
            <person name="Cheung P.C."/>
            <person name="Conrad A.L."/>
            <person name="Dejesa L.C."/>
            <person name="Hao J."/>
            <person name="Honchak B.M."/>
            <person name="Karbach L.E."/>
            <person name="Kurdoglu A."/>
            <person name="Lahiri S."/>
            <person name="Mastrian S.D."/>
            <person name="Miyashita H."/>
            <person name="Page L."/>
            <person name="Ramakrishna P."/>
            <person name="Satoh S."/>
            <person name="Sattley W.M."/>
            <person name="Shimada Y."/>
            <person name="Taylor H.L."/>
            <person name="Tomo T."/>
            <person name="Tsuchiya T."/>
            <person name="Wang Z.T."/>
            <person name="Raymond J."/>
            <person name="Mimuro M."/>
            <person name="Blankenship R.E."/>
            <person name="Touchman J.W."/>
        </authorList>
    </citation>
    <scope>NUCLEOTIDE SEQUENCE [LARGE SCALE GENOMIC DNA]</scope>
    <source>
        <strain evidence="2">MBIC 11017</strain>
    </source>
</reference>
<protein>
    <submittedName>
        <fullName evidence="1">Pentapeptide repeat protein</fullName>
    </submittedName>
</protein>
<proteinExistence type="predicted"/>
<dbReference type="InterPro" id="IPR051082">
    <property type="entry name" value="Pentapeptide-BTB/POZ_domain"/>
</dbReference>
<dbReference type="PANTHER" id="PTHR14136:SF17">
    <property type="entry name" value="BTB_POZ DOMAIN-CONTAINING PROTEIN KCTD9"/>
    <property type="match status" value="1"/>
</dbReference>
<evidence type="ECO:0000313" key="1">
    <source>
        <dbReference type="EMBL" id="ABW26237.1"/>
    </source>
</evidence>
<dbReference type="PANTHER" id="PTHR14136">
    <property type="entry name" value="BTB_POZ DOMAIN-CONTAINING PROTEIN KCTD9"/>
    <property type="match status" value="1"/>
</dbReference>
<evidence type="ECO:0000313" key="2">
    <source>
        <dbReference type="Proteomes" id="UP000000268"/>
    </source>
</evidence>
<dbReference type="EMBL" id="CP000828">
    <property type="protein sequence ID" value="ABW26237.1"/>
    <property type="molecule type" value="Genomic_DNA"/>
</dbReference>
<dbReference type="Pfam" id="PF00805">
    <property type="entry name" value="Pentapeptide"/>
    <property type="match status" value="4"/>
</dbReference>
<dbReference type="STRING" id="329726.AM1_1200"/>
<accession>B0C3X7</accession>
<dbReference type="AlphaFoldDB" id="B0C3X7"/>
<dbReference type="InterPro" id="IPR001646">
    <property type="entry name" value="5peptide_repeat"/>
</dbReference>
<keyword evidence="2" id="KW-1185">Reference proteome</keyword>
<dbReference type="SUPFAM" id="SSF141571">
    <property type="entry name" value="Pentapeptide repeat-like"/>
    <property type="match status" value="1"/>
</dbReference>
<gene>
    <name evidence="1" type="ordered locus">AM1_1200</name>
</gene>
<dbReference type="KEGG" id="amr:AM1_1200"/>
<dbReference type="Gene3D" id="2.160.20.80">
    <property type="entry name" value="E3 ubiquitin-protein ligase SopA"/>
    <property type="match status" value="1"/>
</dbReference>
<dbReference type="eggNOG" id="COG1357">
    <property type="taxonomic scope" value="Bacteria"/>
</dbReference>